<dbReference type="GO" id="GO:0016705">
    <property type="term" value="F:oxidoreductase activity, acting on paired donors, with incorporation or reduction of molecular oxygen"/>
    <property type="evidence" value="ECO:0007669"/>
    <property type="project" value="InterPro"/>
</dbReference>
<dbReference type="Pfam" id="PF00067">
    <property type="entry name" value="p450"/>
    <property type="match status" value="1"/>
</dbReference>
<dbReference type="InterPro" id="IPR002401">
    <property type="entry name" value="Cyt_P450_E_grp-I"/>
</dbReference>
<evidence type="ECO:0000256" key="4">
    <source>
        <dbReference type="ARBA" id="ARBA00022723"/>
    </source>
</evidence>
<evidence type="ECO:0000313" key="10">
    <source>
        <dbReference type="EMBL" id="ODM91658.1"/>
    </source>
</evidence>
<name>A0A1D2MFB0_ORCCI</name>
<evidence type="ECO:0000256" key="8">
    <source>
        <dbReference type="PIRSR" id="PIRSR602401-1"/>
    </source>
</evidence>
<dbReference type="EMBL" id="LJIJ01001457">
    <property type="protein sequence ID" value="ODM91658.1"/>
    <property type="molecule type" value="Genomic_DNA"/>
</dbReference>
<dbReference type="OMA" id="LETCTIR"/>
<evidence type="ECO:0000256" key="2">
    <source>
        <dbReference type="ARBA" id="ARBA00010617"/>
    </source>
</evidence>
<dbReference type="PANTHER" id="PTHR24291:SF201">
    <property type="entry name" value="CYTOCHROME P450, FAMILY 4, SUBFAMILY B, POLYPEPTIDE 7"/>
    <property type="match status" value="1"/>
</dbReference>
<dbReference type="InterPro" id="IPR001128">
    <property type="entry name" value="Cyt_P450"/>
</dbReference>
<comment type="cofactor">
    <cofactor evidence="1 8">
        <name>heme</name>
        <dbReference type="ChEBI" id="CHEBI:30413"/>
    </cofactor>
</comment>
<reference evidence="10 11" key="1">
    <citation type="journal article" date="2016" name="Genome Biol. Evol.">
        <title>Gene Family Evolution Reflects Adaptation to Soil Environmental Stressors in the Genome of the Collembolan Orchesella cincta.</title>
        <authorList>
            <person name="Faddeeva-Vakhrusheva A."/>
            <person name="Derks M.F."/>
            <person name="Anvar S.Y."/>
            <person name="Agamennone V."/>
            <person name="Suring W."/>
            <person name="Smit S."/>
            <person name="van Straalen N.M."/>
            <person name="Roelofs D."/>
        </authorList>
    </citation>
    <scope>NUCLEOTIDE SEQUENCE [LARGE SCALE GENOMIC DNA]</scope>
    <source>
        <tissue evidence="10">Mixed pool</tissue>
    </source>
</reference>
<sequence length="182" mass="21024">MRNECRQEADSIFNNDIKCPNGELTLEALSEMKHLERCFLEIMRMFPVVPIVVRKLETPLKINNELEIPVGTNVGIPIVLLHRSSENFPEPDQFQPDRFLPENFKKRHPFSYLPFSAGPRGCLGMKLATMEAKTVVVYILREFEVETSDKIEDVTHIPSITVQLERGYYFRFKKRVNGPASL</sequence>
<evidence type="ECO:0000256" key="5">
    <source>
        <dbReference type="ARBA" id="ARBA00023002"/>
    </source>
</evidence>
<dbReference type="Gene3D" id="1.10.630.10">
    <property type="entry name" value="Cytochrome P450"/>
    <property type="match status" value="1"/>
</dbReference>
<feature type="binding site" description="axial binding residue" evidence="8">
    <location>
        <position position="122"/>
    </location>
    <ligand>
        <name>heme</name>
        <dbReference type="ChEBI" id="CHEBI:30413"/>
    </ligand>
    <ligandPart>
        <name>Fe</name>
        <dbReference type="ChEBI" id="CHEBI:18248"/>
    </ligandPart>
</feature>
<accession>A0A1D2MFB0</accession>
<dbReference type="InterPro" id="IPR017972">
    <property type="entry name" value="Cyt_P450_CS"/>
</dbReference>
<dbReference type="GO" id="GO:0005506">
    <property type="term" value="F:iron ion binding"/>
    <property type="evidence" value="ECO:0007669"/>
    <property type="project" value="InterPro"/>
</dbReference>
<evidence type="ECO:0000256" key="3">
    <source>
        <dbReference type="ARBA" id="ARBA00022617"/>
    </source>
</evidence>
<dbReference type="GO" id="GO:0020037">
    <property type="term" value="F:heme binding"/>
    <property type="evidence" value="ECO:0007669"/>
    <property type="project" value="InterPro"/>
</dbReference>
<keyword evidence="3 8" id="KW-0349">Heme</keyword>
<dbReference type="InterPro" id="IPR036396">
    <property type="entry name" value="Cyt_P450_sf"/>
</dbReference>
<evidence type="ECO:0000256" key="9">
    <source>
        <dbReference type="RuleBase" id="RU000461"/>
    </source>
</evidence>
<evidence type="ECO:0000313" key="11">
    <source>
        <dbReference type="Proteomes" id="UP000094527"/>
    </source>
</evidence>
<keyword evidence="5 9" id="KW-0560">Oxidoreductase</keyword>
<dbReference type="InterPro" id="IPR050196">
    <property type="entry name" value="Cytochrome_P450_Monoox"/>
</dbReference>
<gene>
    <name evidence="10" type="ORF">Ocin01_15023</name>
</gene>
<dbReference type="SUPFAM" id="SSF48264">
    <property type="entry name" value="Cytochrome P450"/>
    <property type="match status" value="1"/>
</dbReference>
<proteinExistence type="inferred from homology"/>
<keyword evidence="6 8" id="KW-0408">Iron</keyword>
<keyword evidence="7 9" id="KW-0503">Monooxygenase</keyword>
<organism evidence="10 11">
    <name type="scientific">Orchesella cincta</name>
    <name type="common">Springtail</name>
    <name type="synonym">Podura cincta</name>
    <dbReference type="NCBI Taxonomy" id="48709"/>
    <lineage>
        <taxon>Eukaryota</taxon>
        <taxon>Metazoa</taxon>
        <taxon>Ecdysozoa</taxon>
        <taxon>Arthropoda</taxon>
        <taxon>Hexapoda</taxon>
        <taxon>Collembola</taxon>
        <taxon>Entomobryomorpha</taxon>
        <taxon>Entomobryoidea</taxon>
        <taxon>Orchesellidae</taxon>
        <taxon>Orchesellinae</taxon>
        <taxon>Orchesella</taxon>
    </lineage>
</organism>
<dbReference type="GO" id="GO:0004497">
    <property type="term" value="F:monooxygenase activity"/>
    <property type="evidence" value="ECO:0007669"/>
    <property type="project" value="UniProtKB-KW"/>
</dbReference>
<dbReference type="AlphaFoldDB" id="A0A1D2MFB0"/>
<keyword evidence="4 8" id="KW-0479">Metal-binding</keyword>
<dbReference type="PRINTS" id="PR00385">
    <property type="entry name" value="P450"/>
</dbReference>
<protein>
    <submittedName>
        <fullName evidence="10">Cytochrome P450 4c3</fullName>
    </submittedName>
</protein>
<dbReference type="OrthoDB" id="1470350at2759"/>
<keyword evidence="11" id="KW-1185">Reference proteome</keyword>
<evidence type="ECO:0000256" key="1">
    <source>
        <dbReference type="ARBA" id="ARBA00001971"/>
    </source>
</evidence>
<dbReference type="Proteomes" id="UP000094527">
    <property type="component" value="Unassembled WGS sequence"/>
</dbReference>
<dbReference type="PROSITE" id="PS00086">
    <property type="entry name" value="CYTOCHROME_P450"/>
    <property type="match status" value="1"/>
</dbReference>
<comment type="similarity">
    <text evidence="2 9">Belongs to the cytochrome P450 family.</text>
</comment>
<dbReference type="STRING" id="48709.A0A1D2MFB0"/>
<dbReference type="PRINTS" id="PR00463">
    <property type="entry name" value="EP450I"/>
</dbReference>
<evidence type="ECO:0000256" key="7">
    <source>
        <dbReference type="ARBA" id="ARBA00023033"/>
    </source>
</evidence>
<evidence type="ECO:0000256" key="6">
    <source>
        <dbReference type="ARBA" id="ARBA00023004"/>
    </source>
</evidence>
<comment type="caution">
    <text evidence="10">The sequence shown here is derived from an EMBL/GenBank/DDBJ whole genome shotgun (WGS) entry which is preliminary data.</text>
</comment>
<dbReference type="PANTHER" id="PTHR24291">
    <property type="entry name" value="CYTOCHROME P450 FAMILY 4"/>
    <property type="match status" value="1"/>
</dbReference>